<keyword evidence="3" id="KW-0328">Glycosyltransferase</keyword>
<dbReference type="InterPro" id="IPR029044">
    <property type="entry name" value="Nucleotide-diphossugar_trans"/>
</dbReference>
<dbReference type="EMBL" id="MGKW01000036">
    <property type="protein sequence ID" value="OGN33171.1"/>
    <property type="molecule type" value="Genomic_DNA"/>
</dbReference>
<dbReference type="PANTHER" id="PTHR48090">
    <property type="entry name" value="UNDECAPRENYL-PHOSPHATE 4-DEOXY-4-FORMAMIDO-L-ARABINOSE TRANSFERASE-RELATED"/>
    <property type="match status" value="1"/>
</dbReference>
<sequence length="246" mass="27548">MQKHSLSIIMPAYNQASGLKRAYLGALGALHGAGISDYEIFIVTNISPIGSHDGTPDIAQQLANSDFHVKAIHYNSYVGLGFKYRETLKLASKEYVVMVPGSGDCVVGKMVDVFRHIGRVSVIFTYTINPKARAFYMRFAAKTFVVLCNILFGLNLKYYNGLSVYPRGLLARVPMTADNPAYNAEILIYLLKSRFDYIELPQEIRRPSTGPGKTFRIGSVFGSLKTLMYLFWNVQIKRVRIKNSSI</sequence>
<evidence type="ECO:0000259" key="7">
    <source>
        <dbReference type="Pfam" id="PF00535"/>
    </source>
</evidence>
<evidence type="ECO:0000256" key="2">
    <source>
        <dbReference type="ARBA" id="ARBA00006739"/>
    </source>
</evidence>
<protein>
    <recommendedName>
        <fullName evidence="7">Glycosyltransferase 2-like domain-containing protein</fullName>
    </recommendedName>
</protein>
<proteinExistence type="inferred from homology"/>
<evidence type="ECO:0000256" key="6">
    <source>
        <dbReference type="SAM" id="Phobius"/>
    </source>
</evidence>
<keyword evidence="5" id="KW-0460">Magnesium</keyword>
<keyword evidence="6" id="KW-1133">Transmembrane helix</keyword>
<comment type="similarity">
    <text evidence="2">Belongs to the glycosyltransferase 2 family.</text>
</comment>
<keyword evidence="6" id="KW-0812">Transmembrane</keyword>
<evidence type="ECO:0000256" key="5">
    <source>
        <dbReference type="ARBA" id="ARBA00022842"/>
    </source>
</evidence>
<gene>
    <name evidence="8" type="ORF">A3I39_03030</name>
</gene>
<comment type="cofactor">
    <cofactor evidence="1">
        <name>Mg(2+)</name>
        <dbReference type="ChEBI" id="CHEBI:18420"/>
    </cofactor>
</comment>
<feature type="transmembrane region" description="Helical" evidence="6">
    <location>
        <begin position="215"/>
        <end position="232"/>
    </location>
</feature>
<reference evidence="8 9" key="1">
    <citation type="journal article" date="2016" name="Nat. Commun.">
        <title>Thousands of microbial genomes shed light on interconnected biogeochemical processes in an aquifer system.</title>
        <authorList>
            <person name="Anantharaman K."/>
            <person name="Brown C.T."/>
            <person name="Hug L.A."/>
            <person name="Sharon I."/>
            <person name="Castelle C.J."/>
            <person name="Probst A.J."/>
            <person name="Thomas B.C."/>
            <person name="Singh A."/>
            <person name="Wilkins M.J."/>
            <person name="Karaoz U."/>
            <person name="Brodie E.L."/>
            <person name="Williams K.H."/>
            <person name="Hubbard S.S."/>
            <person name="Banfield J.F."/>
        </authorList>
    </citation>
    <scope>NUCLEOTIDE SEQUENCE [LARGE SCALE GENOMIC DNA]</scope>
</reference>
<keyword evidence="4" id="KW-0808">Transferase</keyword>
<dbReference type="AlphaFoldDB" id="A0A1F8H6I6"/>
<organism evidence="8 9">
    <name type="scientific">Candidatus Yanofskybacteria bacterium RIFCSPLOWO2_02_FULL_47_9b</name>
    <dbReference type="NCBI Taxonomy" id="1802708"/>
    <lineage>
        <taxon>Bacteria</taxon>
        <taxon>Candidatus Yanofskyibacteriota</taxon>
    </lineage>
</organism>
<dbReference type="Pfam" id="PF00535">
    <property type="entry name" value="Glycos_transf_2"/>
    <property type="match status" value="1"/>
</dbReference>
<evidence type="ECO:0000256" key="3">
    <source>
        <dbReference type="ARBA" id="ARBA00022676"/>
    </source>
</evidence>
<keyword evidence="6" id="KW-0472">Membrane</keyword>
<dbReference type="InterPro" id="IPR001173">
    <property type="entry name" value="Glyco_trans_2-like"/>
</dbReference>
<dbReference type="GO" id="GO:0016757">
    <property type="term" value="F:glycosyltransferase activity"/>
    <property type="evidence" value="ECO:0007669"/>
    <property type="project" value="UniProtKB-KW"/>
</dbReference>
<dbReference type="CDD" id="cd00761">
    <property type="entry name" value="Glyco_tranf_GTA_type"/>
    <property type="match status" value="1"/>
</dbReference>
<evidence type="ECO:0000256" key="1">
    <source>
        <dbReference type="ARBA" id="ARBA00001946"/>
    </source>
</evidence>
<dbReference type="InterPro" id="IPR050256">
    <property type="entry name" value="Glycosyltransferase_2"/>
</dbReference>
<feature type="domain" description="Glycosyltransferase 2-like" evidence="7">
    <location>
        <begin position="7"/>
        <end position="98"/>
    </location>
</feature>
<feature type="transmembrane region" description="Helical" evidence="6">
    <location>
        <begin position="139"/>
        <end position="159"/>
    </location>
</feature>
<evidence type="ECO:0000313" key="9">
    <source>
        <dbReference type="Proteomes" id="UP000178155"/>
    </source>
</evidence>
<evidence type="ECO:0000256" key="4">
    <source>
        <dbReference type="ARBA" id="ARBA00022679"/>
    </source>
</evidence>
<evidence type="ECO:0000313" key="8">
    <source>
        <dbReference type="EMBL" id="OGN33171.1"/>
    </source>
</evidence>
<dbReference type="SUPFAM" id="SSF53448">
    <property type="entry name" value="Nucleotide-diphospho-sugar transferases"/>
    <property type="match status" value="1"/>
</dbReference>
<dbReference type="Proteomes" id="UP000178155">
    <property type="component" value="Unassembled WGS sequence"/>
</dbReference>
<accession>A0A1F8H6I6</accession>
<dbReference type="PANTHER" id="PTHR48090:SF10">
    <property type="entry name" value="GLUCOSYL-3-PHOSPHOGLYCERATE SYNTHASE"/>
    <property type="match status" value="1"/>
</dbReference>
<dbReference type="Gene3D" id="3.90.550.10">
    <property type="entry name" value="Spore Coat Polysaccharide Biosynthesis Protein SpsA, Chain A"/>
    <property type="match status" value="1"/>
</dbReference>
<name>A0A1F8H6I6_9BACT</name>
<comment type="caution">
    <text evidence="8">The sequence shown here is derived from an EMBL/GenBank/DDBJ whole genome shotgun (WGS) entry which is preliminary data.</text>
</comment>